<accession>A0A943UWP9</accession>
<dbReference type="EMBL" id="JAGZSV010000021">
    <property type="protein sequence ID" value="MBS6940287.1"/>
    <property type="molecule type" value="Genomic_DNA"/>
</dbReference>
<keyword evidence="1" id="KW-0472">Membrane</keyword>
<dbReference type="GO" id="GO:0019645">
    <property type="term" value="P:anaerobic electron transport chain"/>
    <property type="evidence" value="ECO:0007669"/>
    <property type="project" value="InterPro"/>
</dbReference>
<dbReference type="AlphaFoldDB" id="A0A943UWP9"/>
<dbReference type="GO" id="GO:0009390">
    <property type="term" value="C:dimethyl sulfoxide reductase complex"/>
    <property type="evidence" value="ECO:0007669"/>
    <property type="project" value="TreeGrafter"/>
</dbReference>
<feature type="transmembrane region" description="Helical" evidence="1">
    <location>
        <begin position="142"/>
        <end position="162"/>
    </location>
</feature>
<dbReference type="Proteomes" id="UP000727506">
    <property type="component" value="Unassembled WGS sequence"/>
</dbReference>
<dbReference type="GO" id="GO:0005886">
    <property type="term" value="C:plasma membrane"/>
    <property type="evidence" value="ECO:0007669"/>
    <property type="project" value="TreeGrafter"/>
</dbReference>
<dbReference type="Gene3D" id="1.20.1630.10">
    <property type="entry name" value="Formate dehydrogenase/DMSO reductase domain"/>
    <property type="match status" value="1"/>
</dbReference>
<reference evidence="2" key="1">
    <citation type="submission" date="2021-02" db="EMBL/GenBank/DDBJ databases">
        <title>Infant gut strain persistence is associated with maternal origin, phylogeny, and functional potential including surface adhesion and iron acquisition.</title>
        <authorList>
            <person name="Lou Y.C."/>
        </authorList>
    </citation>
    <scope>NUCLEOTIDE SEQUENCE</scope>
    <source>
        <strain evidence="2">L2_039_000G1_dasL2_039_000G1_concoct_11</strain>
    </source>
</reference>
<evidence type="ECO:0000313" key="3">
    <source>
        <dbReference type="Proteomes" id="UP000727506"/>
    </source>
</evidence>
<dbReference type="EC" id="1.8.5.3" evidence="2"/>
<dbReference type="PANTHER" id="PTHR38095">
    <property type="entry name" value="ANAEROBIC DIMETHYL SULFOXIDE REDUCTASE CHAIN YNFH"/>
    <property type="match status" value="1"/>
</dbReference>
<protein>
    <submittedName>
        <fullName evidence="2">Dimethyl sulfoxide reductase anchor subunit</fullName>
        <ecNumber evidence="2">1.8.5.3</ecNumber>
    </submittedName>
</protein>
<dbReference type="PANTHER" id="PTHR38095:SF1">
    <property type="entry name" value="ANAEROBIC DIMETHYL SULFOXIDE REDUCTASE CHAIN YNFH"/>
    <property type="match status" value="1"/>
</dbReference>
<keyword evidence="1" id="KW-1133">Transmembrane helix</keyword>
<evidence type="ECO:0000313" key="2">
    <source>
        <dbReference type="EMBL" id="MBS6940287.1"/>
    </source>
</evidence>
<evidence type="ECO:0000256" key="1">
    <source>
        <dbReference type="SAM" id="Phobius"/>
    </source>
</evidence>
<organism evidence="2 3">
    <name type="scientific">Slackia piriformis</name>
    <dbReference type="NCBI Taxonomy" id="626934"/>
    <lineage>
        <taxon>Bacteria</taxon>
        <taxon>Bacillati</taxon>
        <taxon>Actinomycetota</taxon>
        <taxon>Coriobacteriia</taxon>
        <taxon>Eggerthellales</taxon>
        <taxon>Eggerthellaceae</taxon>
        <taxon>Slackia</taxon>
    </lineage>
</organism>
<dbReference type="GO" id="GO:0009389">
    <property type="term" value="F:dimethyl sulfoxide reductase activity"/>
    <property type="evidence" value="ECO:0007669"/>
    <property type="project" value="TreeGrafter"/>
</dbReference>
<gene>
    <name evidence="2" type="ORF">KH142_02175</name>
</gene>
<comment type="caution">
    <text evidence="2">The sequence shown here is derived from an EMBL/GenBank/DDBJ whole genome shotgun (WGS) entry which is preliminary data.</text>
</comment>
<keyword evidence="1" id="KW-0812">Transmembrane</keyword>
<feature type="transmembrane region" description="Helical" evidence="1">
    <location>
        <begin position="108"/>
        <end position="130"/>
    </location>
</feature>
<dbReference type="Pfam" id="PF04976">
    <property type="entry name" value="DmsC"/>
    <property type="match status" value="1"/>
</dbReference>
<dbReference type="InterPro" id="IPR007059">
    <property type="entry name" value="DmsC"/>
</dbReference>
<keyword evidence="2" id="KW-0560">Oxidoreductase</keyword>
<feature type="transmembrane region" description="Helical" evidence="1">
    <location>
        <begin position="6"/>
        <end position="26"/>
    </location>
</feature>
<name>A0A943UWP9_9ACTN</name>
<sequence>MAIQWPLLIFSVFLGISSGMMIFVGIGEIKGRFKEVRVAAAVIALVLLIAGGCASALHLGHPERALHILGNAGSGLSRELFAVGAMAIVTFVYAIVAKKEFDGAAKVFGGIALVVGVVLPLVAGASYLMAARPVWDSPALPVMYLGTGLGMGFAAMACLVLAKGSREDASFATKLALFGAAARRPGVKREEKACIEGGTHVG</sequence>
<proteinExistence type="predicted"/>
<feature type="transmembrane region" description="Helical" evidence="1">
    <location>
        <begin position="38"/>
        <end position="60"/>
    </location>
</feature>
<feature type="transmembrane region" description="Helical" evidence="1">
    <location>
        <begin position="80"/>
        <end position="96"/>
    </location>
</feature>